<dbReference type="PANTHER" id="PTHR42852">
    <property type="entry name" value="THIOL:DISULFIDE INTERCHANGE PROTEIN DSBE"/>
    <property type="match status" value="1"/>
</dbReference>
<dbReference type="AlphaFoldDB" id="A0A378PST7"/>
<dbReference type="NCBIfam" id="TIGR00385">
    <property type="entry name" value="dsbE"/>
    <property type="match status" value="1"/>
</dbReference>
<evidence type="ECO:0000259" key="6">
    <source>
        <dbReference type="PROSITE" id="PS51352"/>
    </source>
</evidence>
<dbReference type="PROSITE" id="PS51352">
    <property type="entry name" value="THIOREDOXIN_2"/>
    <property type="match status" value="1"/>
</dbReference>
<dbReference type="EMBL" id="CP087781">
    <property type="protein sequence ID" value="UZA50870.1"/>
    <property type="molecule type" value="Genomic_DNA"/>
</dbReference>
<dbReference type="Proteomes" id="UP000254133">
    <property type="component" value="Unassembled WGS sequence"/>
</dbReference>
<evidence type="ECO:0000313" key="9">
    <source>
        <dbReference type="EMBL" id="UZA50870.1"/>
    </source>
</evidence>
<evidence type="ECO:0000256" key="1">
    <source>
        <dbReference type="ARBA" id="ARBA00004383"/>
    </source>
</evidence>
<dbReference type="SUPFAM" id="SSF52833">
    <property type="entry name" value="Thioredoxin-like"/>
    <property type="match status" value="1"/>
</dbReference>
<dbReference type="EMBL" id="CP087830">
    <property type="protein sequence ID" value="UZA02335.1"/>
    <property type="molecule type" value="Genomic_DNA"/>
</dbReference>
<evidence type="ECO:0000256" key="4">
    <source>
        <dbReference type="ARBA" id="ARBA00023157"/>
    </source>
</evidence>
<dbReference type="GO" id="GO:0005886">
    <property type="term" value="C:plasma membrane"/>
    <property type="evidence" value="ECO:0007669"/>
    <property type="project" value="UniProtKB-SubCell"/>
</dbReference>
<keyword evidence="5" id="KW-0676">Redox-active center</keyword>
<dbReference type="InterPro" id="IPR004799">
    <property type="entry name" value="Periplasmic_diS_OxRdtase_DsbE"/>
</dbReference>
<comment type="subcellular location">
    <subcellularLocation>
        <location evidence="1">Cell inner membrane</location>
        <topology evidence="1">Single-pass membrane protein</topology>
        <orientation evidence="1">Periplasmic side</orientation>
    </subcellularLocation>
</comment>
<evidence type="ECO:0000256" key="2">
    <source>
        <dbReference type="ARBA" id="ARBA00007758"/>
    </source>
</evidence>
<reference evidence="8 11" key="2">
    <citation type="journal article" date="2022" name="BMC Microbiol.">
        <title>Whole genome sequencing of Moraxella bovis strains from North America reveals two genotypes with different genetic determinants.</title>
        <authorList>
            <person name="Wynn E.L."/>
            <person name="Hille M.M."/>
            <person name="Loy J.D."/>
            <person name="Schuller G."/>
            <person name="Kuhn K.L."/>
            <person name="Dickey A.M."/>
            <person name="Bono J.L."/>
            <person name="Clawson M.L."/>
        </authorList>
    </citation>
    <scope>NUCLEOTIDE SEQUENCE</scope>
    <source>
        <strain evidence="8">SAM102599</strain>
        <strain evidence="9 11">SAM57978</strain>
    </source>
</reference>
<keyword evidence="4" id="KW-1015">Disulfide bond</keyword>
<protein>
    <submittedName>
        <fullName evidence="7">Cytochrome c biogenesis protein CcmG</fullName>
    </submittedName>
    <submittedName>
        <fullName evidence="8">DsbE family thiol:disulfide interchange protein</fullName>
    </submittedName>
</protein>
<dbReference type="GO" id="GO:0017004">
    <property type="term" value="P:cytochrome complex assembly"/>
    <property type="evidence" value="ECO:0007669"/>
    <property type="project" value="UniProtKB-KW"/>
</dbReference>
<dbReference type="RefSeq" id="WP_115369326.1">
    <property type="nucleotide sequence ID" value="NZ_CP087765.1"/>
</dbReference>
<dbReference type="GO" id="GO:0030288">
    <property type="term" value="C:outer membrane-bounded periplasmic space"/>
    <property type="evidence" value="ECO:0007669"/>
    <property type="project" value="InterPro"/>
</dbReference>
<organism evidence="7 10">
    <name type="scientific">Moraxella bovis</name>
    <dbReference type="NCBI Taxonomy" id="476"/>
    <lineage>
        <taxon>Bacteria</taxon>
        <taxon>Pseudomonadati</taxon>
        <taxon>Pseudomonadota</taxon>
        <taxon>Gammaproteobacteria</taxon>
        <taxon>Moraxellales</taxon>
        <taxon>Moraxellaceae</taxon>
        <taxon>Moraxella</taxon>
    </lineage>
</organism>
<evidence type="ECO:0000313" key="12">
    <source>
        <dbReference type="Proteomes" id="UP001163632"/>
    </source>
</evidence>
<name>A0A378PST7_MORBO</name>
<evidence type="ECO:0000313" key="7">
    <source>
        <dbReference type="EMBL" id="STY91527.1"/>
    </source>
</evidence>
<dbReference type="Pfam" id="PF08534">
    <property type="entry name" value="Redoxin"/>
    <property type="match status" value="1"/>
</dbReference>
<evidence type="ECO:0000256" key="5">
    <source>
        <dbReference type="ARBA" id="ARBA00023284"/>
    </source>
</evidence>
<keyword evidence="3" id="KW-0201">Cytochrome c-type biogenesis</keyword>
<sequence>MNRTQKRMMIFLIPFIIFALLMVMFFNRLGKPADIVVTTSMNKPLPAFSLPLLSDPNRIMTNDNLPKTPFLMNVWGSWCPTCKVEHPFLMELHAQGVPMVGMNYKDELADALGYLNQYKDPFLYSVQDLDGRYGLSLGLTGAPETFVVDGNGVVYKHITGEIHEGNWTASIKPCMDALANPQANQTQRTQACQ</sequence>
<dbReference type="Gene3D" id="3.40.30.10">
    <property type="entry name" value="Glutaredoxin"/>
    <property type="match status" value="1"/>
</dbReference>
<keyword evidence="12" id="KW-1185">Reference proteome</keyword>
<dbReference type="InterPro" id="IPR036249">
    <property type="entry name" value="Thioredoxin-like_sf"/>
</dbReference>
<dbReference type="GeneID" id="77188089"/>
<dbReference type="Proteomes" id="UP001163632">
    <property type="component" value="Chromosome"/>
</dbReference>
<dbReference type="CDD" id="cd03010">
    <property type="entry name" value="TlpA_like_DsbE"/>
    <property type="match status" value="1"/>
</dbReference>
<evidence type="ECO:0000313" key="8">
    <source>
        <dbReference type="EMBL" id="UZA02335.1"/>
    </source>
</evidence>
<dbReference type="InterPro" id="IPR017937">
    <property type="entry name" value="Thioredoxin_CS"/>
</dbReference>
<dbReference type="Proteomes" id="UP001163283">
    <property type="component" value="Chromosome"/>
</dbReference>
<feature type="domain" description="Thioredoxin" evidence="6">
    <location>
        <begin position="39"/>
        <end position="180"/>
    </location>
</feature>
<evidence type="ECO:0000313" key="10">
    <source>
        <dbReference type="Proteomes" id="UP000254133"/>
    </source>
</evidence>
<accession>A0A378PST7</accession>
<reference evidence="7 10" key="1">
    <citation type="submission" date="2018-06" db="EMBL/GenBank/DDBJ databases">
        <authorList>
            <consortium name="Pathogen Informatics"/>
            <person name="Doyle S."/>
        </authorList>
    </citation>
    <scope>NUCLEOTIDE SEQUENCE [LARGE SCALE GENOMIC DNA]</scope>
    <source>
        <strain evidence="7 10">NCTC9426</strain>
    </source>
</reference>
<dbReference type="PANTHER" id="PTHR42852:SF6">
    <property type="entry name" value="THIOL:DISULFIDE INTERCHANGE PROTEIN DSBE"/>
    <property type="match status" value="1"/>
</dbReference>
<gene>
    <name evidence="7" type="primary">dsbE</name>
    <name evidence="8" type="ORF">LP092_10170</name>
    <name evidence="9" type="ORF">LP129_10125</name>
    <name evidence="7" type="ORF">NCTC9426_01585</name>
</gene>
<dbReference type="EMBL" id="UGPZ01000002">
    <property type="protein sequence ID" value="STY91527.1"/>
    <property type="molecule type" value="Genomic_DNA"/>
</dbReference>
<dbReference type="GO" id="GO:0015036">
    <property type="term" value="F:disulfide oxidoreductase activity"/>
    <property type="evidence" value="ECO:0007669"/>
    <property type="project" value="InterPro"/>
</dbReference>
<dbReference type="PROSITE" id="PS00194">
    <property type="entry name" value="THIOREDOXIN_1"/>
    <property type="match status" value="1"/>
</dbReference>
<proteinExistence type="inferred from homology"/>
<dbReference type="InterPro" id="IPR013766">
    <property type="entry name" value="Thioredoxin_domain"/>
</dbReference>
<comment type="similarity">
    <text evidence="2">Belongs to the thioredoxin family. DsbE subfamily.</text>
</comment>
<evidence type="ECO:0000313" key="11">
    <source>
        <dbReference type="Proteomes" id="UP001163283"/>
    </source>
</evidence>
<dbReference type="InterPro" id="IPR050553">
    <property type="entry name" value="Thioredoxin_ResA/DsbE_sf"/>
</dbReference>
<evidence type="ECO:0000256" key="3">
    <source>
        <dbReference type="ARBA" id="ARBA00022748"/>
    </source>
</evidence>
<dbReference type="InterPro" id="IPR013740">
    <property type="entry name" value="Redoxin"/>
</dbReference>